<comment type="caution">
    <text evidence="1">The sequence shown here is derived from an EMBL/GenBank/DDBJ whole genome shotgun (WGS) entry which is preliminary data.</text>
</comment>
<sequence length="44" mass="5168">MKIGLIFALIVYIVANTSRIMPNRLFFDAMHNLYLPKHRQIGHN</sequence>
<evidence type="ECO:0000313" key="2">
    <source>
        <dbReference type="Proteomes" id="UP000006322"/>
    </source>
</evidence>
<dbReference type="EMBL" id="BAER01000107">
    <property type="protein sequence ID" value="GAC34419.1"/>
    <property type="molecule type" value="Genomic_DNA"/>
</dbReference>
<dbReference type="Proteomes" id="UP000006322">
    <property type="component" value="Unassembled WGS sequence"/>
</dbReference>
<evidence type="ECO:0000313" key="1">
    <source>
        <dbReference type="EMBL" id="GAC34419.1"/>
    </source>
</evidence>
<gene>
    <name evidence="1" type="ORF">GPLA_3530</name>
</gene>
<organism evidence="1 2">
    <name type="scientific">Paraglaciecola polaris LMG 21857</name>
    <dbReference type="NCBI Taxonomy" id="1129793"/>
    <lineage>
        <taxon>Bacteria</taxon>
        <taxon>Pseudomonadati</taxon>
        <taxon>Pseudomonadota</taxon>
        <taxon>Gammaproteobacteria</taxon>
        <taxon>Alteromonadales</taxon>
        <taxon>Alteromonadaceae</taxon>
        <taxon>Paraglaciecola</taxon>
    </lineage>
</organism>
<protein>
    <submittedName>
        <fullName evidence="1">Uncharacterized protein</fullName>
    </submittedName>
</protein>
<proteinExistence type="predicted"/>
<dbReference type="AlphaFoldDB" id="K6YNY1"/>
<name>K6YNY1_9ALTE</name>
<dbReference type="STRING" id="1129793.GPLA_3530"/>
<accession>K6YNY1</accession>
<reference evidence="2" key="1">
    <citation type="journal article" date="2014" name="Environ. Microbiol.">
        <title>Comparative genomics of the marine bacterial genus Glaciecola reveals the high degree of genomic diversity and genomic characteristic for cold adaptation.</title>
        <authorList>
            <person name="Qin Q.L."/>
            <person name="Xie B.B."/>
            <person name="Yu Y."/>
            <person name="Shu Y.L."/>
            <person name="Rong J.C."/>
            <person name="Zhang Y.J."/>
            <person name="Zhao D.L."/>
            <person name="Chen X.L."/>
            <person name="Zhang X.Y."/>
            <person name="Chen B."/>
            <person name="Zhou B.C."/>
            <person name="Zhang Y.Z."/>
        </authorList>
    </citation>
    <scope>NUCLEOTIDE SEQUENCE [LARGE SCALE GENOMIC DNA]</scope>
    <source>
        <strain evidence="2">LMG 21857</strain>
    </source>
</reference>
<keyword evidence="2" id="KW-1185">Reference proteome</keyword>